<gene>
    <name evidence="1" type="ORF">BKA10_000340</name>
</gene>
<dbReference type="EMBL" id="JACIFH010000001">
    <property type="protein sequence ID" value="MBB4138546.1"/>
    <property type="molecule type" value="Genomic_DNA"/>
</dbReference>
<protein>
    <submittedName>
        <fullName evidence="1">Uncharacterized protein</fullName>
    </submittedName>
</protein>
<keyword evidence="2" id="KW-1185">Reference proteome</keyword>
<name>A0AA40SLR3_9MICO</name>
<evidence type="ECO:0000313" key="2">
    <source>
        <dbReference type="Proteomes" id="UP000549113"/>
    </source>
</evidence>
<accession>A0AA40SLR3</accession>
<dbReference type="AlphaFoldDB" id="A0AA40SLR3"/>
<dbReference type="RefSeq" id="WP_183498321.1">
    <property type="nucleotide sequence ID" value="NZ_BAABCO010000003.1"/>
</dbReference>
<organism evidence="1 2">
    <name type="scientific">Microbacterium invictum</name>
    <dbReference type="NCBI Taxonomy" id="515415"/>
    <lineage>
        <taxon>Bacteria</taxon>
        <taxon>Bacillati</taxon>
        <taxon>Actinomycetota</taxon>
        <taxon>Actinomycetes</taxon>
        <taxon>Micrococcales</taxon>
        <taxon>Microbacteriaceae</taxon>
        <taxon>Microbacterium</taxon>
    </lineage>
</organism>
<reference evidence="1 2" key="1">
    <citation type="submission" date="2020-08" db="EMBL/GenBank/DDBJ databases">
        <title>Sequencing the genomes of 1000 actinobacteria strains.</title>
        <authorList>
            <person name="Klenk H.-P."/>
        </authorList>
    </citation>
    <scope>NUCLEOTIDE SEQUENCE [LARGE SCALE GENOMIC DNA]</scope>
    <source>
        <strain evidence="1 2">DSM 19600</strain>
    </source>
</reference>
<proteinExistence type="predicted"/>
<dbReference type="Proteomes" id="UP000549113">
    <property type="component" value="Unassembled WGS sequence"/>
</dbReference>
<comment type="caution">
    <text evidence="1">The sequence shown here is derived from an EMBL/GenBank/DDBJ whole genome shotgun (WGS) entry which is preliminary data.</text>
</comment>
<evidence type="ECO:0000313" key="1">
    <source>
        <dbReference type="EMBL" id="MBB4138546.1"/>
    </source>
</evidence>
<sequence>MTMQDDAYIDEEPSDLDLVTRWARTPSAVTADEGSLPTALAVAVQELRAQTPGATFRLVAFHTLVDGAETARQGSVASSTLDALEVLSIVTSRISSTGVHVVAHTAVLHRAA</sequence>